<evidence type="ECO:0000313" key="1">
    <source>
        <dbReference type="EMBL" id="MTH46155.1"/>
    </source>
</evidence>
<accession>A0A6L6IJ51</accession>
<dbReference type="EMBL" id="WMJZ01000008">
    <property type="protein sequence ID" value="MTH46155.1"/>
    <property type="molecule type" value="Genomic_DNA"/>
</dbReference>
<protein>
    <submittedName>
        <fullName evidence="1">Uncharacterized protein</fullName>
    </submittedName>
</protein>
<dbReference type="AlphaFoldDB" id="A0A6L6IJ51"/>
<comment type="caution">
    <text evidence="1">The sequence shown here is derived from an EMBL/GenBank/DDBJ whole genome shotgun (WGS) entry which is preliminary data.</text>
</comment>
<reference evidence="1 2" key="1">
    <citation type="submission" date="2019-11" db="EMBL/GenBank/DDBJ databases">
        <title>Escherichia alba sp. nov. isolated from the gut of plastic-eating superworms Zophobas atratus.</title>
        <authorList>
            <person name="Yang Y."/>
        </authorList>
    </citation>
    <scope>NUCLEOTIDE SEQUENCE [LARGE SCALE GENOMIC DNA]</scope>
    <source>
        <strain evidence="2">BIT-B35</strain>
    </source>
</reference>
<evidence type="ECO:0000313" key="2">
    <source>
        <dbReference type="Proteomes" id="UP000477739"/>
    </source>
</evidence>
<gene>
    <name evidence="1" type="ORF">GJV78_07805</name>
</gene>
<dbReference type="RefSeq" id="WP_155107791.1">
    <property type="nucleotide sequence ID" value="NZ_WMJZ01000008.1"/>
</dbReference>
<organism evidence="1 2">
    <name type="scientific">Intestinirhabdus alba</name>
    <dbReference type="NCBI Taxonomy" id="2899544"/>
    <lineage>
        <taxon>Bacteria</taxon>
        <taxon>Pseudomonadati</taxon>
        <taxon>Pseudomonadota</taxon>
        <taxon>Gammaproteobacteria</taxon>
        <taxon>Enterobacterales</taxon>
        <taxon>Enterobacteriaceae</taxon>
        <taxon>Intestinirhabdus</taxon>
    </lineage>
</organism>
<dbReference type="OrthoDB" id="215285at2"/>
<name>A0A6L6IJ51_9ENTR</name>
<dbReference type="Proteomes" id="UP000477739">
    <property type="component" value="Unassembled WGS sequence"/>
</dbReference>
<proteinExistence type="predicted"/>
<sequence length="211" mass="23433">MTDIDWRIFDKVICIQRPERRGDRSRSEETLQRLGVPAQNIYRLDAVHHLLAHIGEAQTHLAALETAIAQGWGTVLILDEGMVFNSEPGATERLGHFIEVLKSISWGGALLSAQYRSVAQLSAADAIVRPLDARRPCAYAVHADYLAMLHQCFKNAVDNLRKGGDGDEYAIDMAWLPLMQQHTWLGLYPVAGHPAAGEPHDFYPDLAEIAL</sequence>
<keyword evidence="2" id="KW-1185">Reference proteome</keyword>